<organism evidence="1 2">
    <name type="scientific">Erythrobacter litoralis</name>
    <dbReference type="NCBI Taxonomy" id="39960"/>
    <lineage>
        <taxon>Bacteria</taxon>
        <taxon>Pseudomonadati</taxon>
        <taxon>Pseudomonadota</taxon>
        <taxon>Alphaproteobacteria</taxon>
        <taxon>Sphingomonadales</taxon>
        <taxon>Erythrobacteraceae</taxon>
        <taxon>Erythrobacter/Porphyrobacter group</taxon>
        <taxon>Erythrobacter</taxon>
    </lineage>
</organism>
<name>A0A074N142_9SPHN</name>
<evidence type="ECO:0000313" key="2">
    <source>
        <dbReference type="Proteomes" id="UP000027866"/>
    </source>
</evidence>
<dbReference type="EMBL" id="JMIX01000003">
    <property type="protein sequence ID" value="KEO98635.1"/>
    <property type="molecule type" value="Genomic_DNA"/>
</dbReference>
<reference evidence="1 2" key="1">
    <citation type="submission" date="2014-04" db="EMBL/GenBank/DDBJ databases">
        <title>A comprehensive comparison of genomes of Erythrobacter spp. Strains.</title>
        <authorList>
            <person name="Zheng Q."/>
        </authorList>
    </citation>
    <scope>NUCLEOTIDE SEQUENCE [LARGE SCALE GENOMIC DNA]</scope>
    <source>
        <strain evidence="1 2">DSM 8509</strain>
    </source>
</reference>
<accession>A0A074N142</accession>
<sequence length="187" mass="20085">MFGALGATEIAAKSADGQLVETRRHCMRCAGHTALAEILCGPGARWADVREDMRAREMGEAAAKSIDITREAASGALVRLVDPPAGREEGYPGLHFALSEGGCDGAMTTRGYRMENLGDWVRQGWAMATRDFREGPFDELGTADHARIMAVEGGEIDLMIDGETARAGARIDIAREPFDLTFMGLPA</sequence>
<dbReference type="Proteomes" id="UP000027866">
    <property type="component" value="Unassembled WGS sequence"/>
</dbReference>
<comment type="caution">
    <text evidence="1">The sequence shown here is derived from an EMBL/GenBank/DDBJ whole genome shotgun (WGS) entry which is preliminary data.</text>
</comment>
<evidence type="ECO:0000313" key="1">
    <source>
        <dbReference type="EMBL" id="KEO98635.1"/>
    </source>
</evidence>
<protein>
    <submittedName>
        <fullName evidence="1">Uncharacterized protein</fullName>
    </submittedName>
</protein>
<keyword evidence="2" id="KW-1185">Reference proteome</keyword>
<proteinExistence type="predicted"/>
<gene>
    <name evidence="1" type="ORF">EH32_05900</name>
</gene>
<dbReference type="AlphaFoldDB" id="A0A074N142"/>